<protein>
    <submittedName>
        <fullName evidence="1">Uncharacterized protein</fullName>
    </submittedName>
</protein>
<sequence length="71" mass="7742">MADSRNVGAQSLVKGELQGHIAASCDRLRRVTWASNDTLGTERQSTCEFSISFAAPRNEPTGERYDQAVAI</sequence>
<name>A0A5K3EU94_MESCO</name>
<dbReference type="AlphaFoldDB" id="A0A5K3EU94"/>
<dbReference type="WBParaSite" id="MCU_002768-RA">
    <property type="protein sequence ID" value="MCU_002768-RA"/>
    <property type="gene ID" value="MCU_002768"/>
</dbReference>
<proteinExistence type="predicted"/>
<evidence type="ECO:0000313" key="1">
    <source>
        <dbReference type="WBParaSite" id="MCU_002768-RA"/>
    </source>
</evidence>
<reference evidence="1" key="1">
    <citation type="submission" date="2019-11" db="UniProtKB">
        <authorList>
            <consortium name="WormBaseParasite"/>
        </authorList>
    </citation>
    <scope>IDENTIFICATION</scope>
</reference>
<accession>A0A5K3EU94</accession>
<organism evidence="1">
    <name type="scientific">Mesocestoides corti</name>
    <name type="common">Flatworm</name>
    <dbReference type="NCBI Taxonomy" id="53468"/>
    <lineage>
        <taxon>Eukaryota</taxon>
        <taxon>Metazoa</taxon>
        <taxon>Spiralia</taxon>
        <taxon>Lophotrochozoa</taxon>
        <taxon>Platyhelminthes</taxon>
        <taxon>Cestoda</taxon>
        <taxon>Eucestoda</taxon>
        <taxon>Cyclophyllidea</taxon>
        <taxon>Mesocestoididae</taxon>
        <taxon>Mesocestoides</taxon>
    </lineage>
</organism>